<dbReference type="AlphaFoldDB" id="C7RGN3"/>
<organism evidence="2 3">
    <name type="scientific">Anaerococcus prevotii (strain ATCC 9321 / DSM 20548 / JCM 6508 / NCTC 11806 / PC1)</name>
    <name type="common">Peptostreptococcus prevotii</name>
    <name type="synonym">Peptococcus prevotii</name>
    <dbReference type="NCBI Taxonomy" id="525919"/>
    <lineage>
        <taxon>Bacteria</taxon>
        <taxon>Bacillati</taxon>
        <taxon>Bacillota</taxon>
        <taxon>Tissierellia</taxon>
        <taxon>Tissierellales</taxon>
        <taxon>Peptoniphilaceae</taxon>
        <taxon>Anaerococcus</taxon>
    </lineage>
</organism>
<evidence type="ECO:0000313" key="3">
    <source>
        <dbReference type="Proteomes" id="UP000002294"/>
    </source>
</evidence>
<evidence type="ECO:0000313" key="2">
    <source>
        <dbReference type="EMBL" id="ACV28644.1"/>
    </source>
</evidence>
<reference evidence="2 3" key="1">
    <citation type="journal article" date="2009" name="Stand. Genomic Sci.">
        <title>Complete genome sequence of Anaerococcus prevotii type strain (PC1).</title>
        <authorList>
            <person name="Labutti K."/>
            <person name="Pukall R."/>
            <person name="Steenblock K."/>
            <person name="Glavina Del Rio T."/>
            <person name="Tice H."/>
            <person name="Copeland A."/>
            <person name="Cheng J.F."/>
            <person name="Lucas S."/>
            <person name="Chen F."/>
            <person name="Nolan M."/>
            <person name="Bruce D."/>
            <person name="Goodwin L."/>
            <person name="Pitluck S."/>
            <person name="Ivanova N."/>
            <person name="Mavromatis K."/>
            <person name="Ovchinnikova G."/>
            <person name="Pati A."/>
            <person name="Chen A."/>
            <person name="Palaniappan K."/>
            <person name="Land M."/>
            <person name="Hauser L."/>
            <person name="Chang Y.J."/>
            <person name="Jeffries C.D."/>
            <person name="Chain P."/>
            <person name="Saunders E."/>
            <person name="Brettin T."/>
            <person name="Detter J.C."/>
            <person name="Han C."/>
            <person name="Goker M."/>
            <person name="Bristow J."/>
            <person name="Eisen J.A."/>
            <person name="Markowitz V."/>
            <person name="Hugenholtz P."/>
            <person name="Kyrpides N.C."/>
            <person name="Klenk H.P."/>
            <person name="Lapidus A."/>
        </authorList>
    </citation>
    <scope>NUCLEOTIDE SEQUENCE [LARGE SCALE GENOMIC DNA]</scope>
    <source>
        <strain evidence="3">ATCC 9321 / DSM 20548 / JCM 6508 / NCTC 11806 / PC1</strain>
    </source>
</reference>
<dbReference type="eggNOG" id="COG4548">
    <property type="taxonomic scope" value="Bacteria"/>
</dbReference>
<accession>C7RGN3</accession>
<dbReference type="STRING" id="525919.Apre_0602"/>
<dbReference type="PANTHER" id="PTHR41248:SF1">
    <property type="entry name" value="NORD PROTEIN"/>
    <property type="match status" value="1"/>
</dbReference>
<dbReference type="PANTHER" id="PTHR41248">
    <property type="entry name" value="NORD PROTEIN"/>
    <property type="match status" value="1"/>
</dbReference>
<gene>
    <name evidence="2" type="ordered locus">Apre_0602</name>
</gene>
<dbReference type="RefSeq" id="WP_015777554.1">
    <property type="nucleotide sequence ID" value="NC_013171.1"/>
</dbReference>
<keyword evidence="1" id="KW-0175">Coiled coil</keyword>
<evidence type="ECO:0008006" key="4">
    <source>
        <dbReference type="Google" id="ProtNLM"/>
    </source>
</evidence>
<dbReference type="HOGENOM" id="CLU_033787_1_0_9"/>
<dbReference type="EMBL" id="CP001708">
    <property type="protein sequence ID" value="ACV28644.1"/>
    <property type="molecule type" value="Genomic_DNA"/>
</dbReference>
<name>C7RGN3_ANAPD</name>
<dbReference type="Proteomes" id="UP000002294">
    <property type="component" value="Chromosome"/>
</dbReference>
<evidence type="ECO:0000256" key="1">
    <source>
        <dbReference type="SAM" id="Coils"/>
    </source>
</evidence>
<dbReference type="OrthoDB" id="1632179at2"/>
<feature type="coiled-coil region" evidence="1">
    <location>
        <begin position="490"/>
        <end position="517"/>
    </location>
</feature>
<keyword evidence="3" id="KW-1185">Reference proteome</keyword>
<protein>
    <recommendedName>
        <fullName evidence="4">VWFA domain-containing protein</fullName>
    </recommendedName>
</protein>
<dbReference type="KEGG" id="apr:Apre_0602"/>
<dbReference type="InterPro" id="IPR051928">
    <property type="entry name" value="NorD/CobT"/>
</dbReference>
<sequence>MISNKGKANDKRFYNRIWNGALSYRYKPIIIGSDLSGNPSFYMNLIIGLSIKYFGKETIENLFALWEDNKKCERYDIFALYLLESYCYDREVSQRPILKDLREDYAKNFLADKNDLRRKNLALRENLYYLLTMKKYSQVLDCNFNLSKKEEDIYENFHLDPATGPGTLVANTIYLFEKYLSFDKENKYKLHFPINFSLFDLKGSYQLERSNKANIFKNNDSKKLNPIGNFLLKRKNAKRLYIEETFGRSLFSEEKENLINETYAKDKHKKSKIFFTKGIAKADSDKINVLNSKARESNLNFYKNKENFYERIIKNLSKSIKLSLKSTEDKDSQLAKTGNLSPSLAWKSQIPNYNKIFTKKTFEKKGDYTLDILLDGSASLLYDQEIVATEAYILSRALSKNKISHRVISYSTLSDYTVLTILKDFDEETDDSRIFSYKSLGFNRDGLAFRSYTSLIPQRKLKDHLLLILTDANPSDLRPLIKEGLSPNKAYEEDTALKDTKEELDKLRRKNIKISALIHKENTTNATYLYYDNFYQIKDLSHFASLATRIIKKELLKK</sequence>
<proteinExistence type="predicted"/>